<dbReference type="EMBL" id="OOIL02000230">
    <property type="protein sequence ID" value="VFQ62467.1"/>
    <property type="molecule type" value="Genomic_DNA"/>
</dbReference>
<proteinExistence type="predicted"/>
<sequence>MAIAYLFQALSEEIFADINTMPFQEAVGRLKAFEERIRKPTEEGDTHGKLLFTKGDGKEKVQEQKCEHCGCWSSNREDFGRGRAGGSLFPFFVLETSKP</sequence>
<dbReference type="OrthoDB" id="1726548at2759"/>
<name>A0A484KH16_9ASTE</name>
<dbReference type="Proteomes" id="UP000595140">
    <property type="component" value="Unassembled WGS sequence"/>
</dbReference>
<accession>A0A484KH16</accession>
<organism evidence="1 2">
    <name type="scientific">Cuscuta campestris</name>
    <dbReference type="NCBI Taxonomy" id="132261"/>
    <lineage>
        <taxon>Eukaryota</taxon>
        <taxon>Viridiplantae</taxon>
        <taxon>Streptophyta</taxon>
        <taxon>Embryophyta</taxon>
        <taxon>Tracheophyta</taxon>
        <taxon>Spermatophyta</taxon>
        <taxon>Magnoliopsida</taxon>
        <taxon>eudicotyledons</taxon>
        <taxon>Gunneridae</taxon>
        <taxon>Pentapetalae</taxon>
        <taxon>asterids</taxon>
        <taxon>lamiids</taxon>
        <taxon>Solanales</taxon>
        <taxon>Convolvulaceae</taxon>
        <taxon>Cuscuteae</taxon>
        <taxon>Cuscuta</taxon>
        <taxon>Cuscuta subgen. Grammica</taxon>
        <taxon>Cuscuta sect. Cleistogrammica</taxon>
    </lineage>
</organism>
<evidence type="ECO:0000313" key="1">
    <source>
        <dbReference type="EMBL" id="VFQ62467.1"/>
    </source>
</evidence>
<keyword evidence="2" id="KW-1185">Reference proteome</keyword>
<evidence type="ECO:0000313" key="2">
    <source>
        <dbReference type="Proteomes" id="UP000595140"/>
    </source>
</evidence>
<evidence type="ECO:0008006" key="3">
    <source>
        <dbReference type="Google" id="ProtNLM"/>
    </source>
</evidence>
<reference evidence="1 2" key="1">
    <citation type="submission" date="2018-04" db="EMBL/GenBank/DDBJ databases">
        <authorList>
            <person name="Vogel A."/>
        </authorList>
    </citation>
    <scope>NUCLEOTIDE SEQUENCE [LARGE SCALE GENOMIC DNA]</scope>
</reference>
<gene>
    <name evidence="1" type="ORF">CCAM_LOCUS4243</name>
</gene>
<protein>
    <recommendedName>
        <fullName evidence="3">Zinc finger, CCHC-type</fullName>
    </recommendedName>
</protein>
<dbReference type="AlphaFoldDB" id="A0A484KH16"/>